<dbReference type="Proteomes" id="UP000582659">
    <property type="component" value="Unassembled WGS sequence"/>
</dbReference>
<protein>
    <submittedName>
        <fullName evidence="1">(pine wood nematode) hypothetical protein</fullName>
    </submittedName>
</protein>
<dbReference type="AlphaFoldDB" id="A0A811KF30"/>
<dbReference type="EMBL" id="CAJFCV020000002">
    <property type="protein sequence ID" value="CAG9093763.1"/>
    <property type="molecule type" value="Genomic_DNA"/>
</dbReference>
<reference evidence="1" key="1">
    <citation type="submission" date="2020-09" db="EMBL/GenBank/DDBJ databases">
        <authorList>
            <person name="Kikuchi T."/>
        </authorList>
    </citation>
    <scope>NUCLEOTIDE SEQUENCE</scope>
    <source>
        <strain evidence="1">Ka4C1</strain>
    </source>
</reference>
<dbReference type="EMBL" id="CAJFDI010000002">
    <property type="protein sequence ID" value="CAD5213954.1"/>
    <property type="molecule type" value="Genomic_DNA"/>
</dbReference>
<dbReference type="Proteomes" id="UP000659654">
    <property type="component" value="Unassembled WGS sequence"/>
</dbReference>
<gene>
    <name evidence="1" type="ORF">BXYJ_LOCUS3288</name>
</gene>
<evidence type="ECO:0000313" key="1">
    <source>
        <dbReference type="EMBL" id="CAD5213954.1"/>
    </source>
</evidence>
<keyword evidence="2" id="KW-1185">Reference proteome</keyword>
<name>A0A811KF30_BURXY</name>
<comment type="caution">
    <text evidence="1">The sequence shown here is derived from an EMBL/GenBank/DDBJ whole genome shotgun (WGS) entry which is preliminary data.</text>
</comment>
<proteinExistence type="predicted"/>
<evidence type="ECO:0000313" key="2">
    <source>
        <dbReference type="Proteomes" id="UP000659654"/>
    </source>
</evidence>
<sequence>MARGGFGRQEVETIRGGEGVGGGIRLNWGVDGGWIAHGEVHGLGGRLVTVERVRSAGIFLGRSFGVGEGRWGRR</sequence>
<accession>A0A811KF30</accession>
<organism evidence="1 2">
    <name type="scientific">Bursaphelenchus xylophilus</name>
    <name type="common">Pinewood nematode worm</name>
    <name type="synonym">Aphelenchoides xylophilus</name>
    <dbReference type="NCBI Taxonomy" id="6326"/>
    <lineage>
        <taxon>Eukaryota</taxon>
        <taxon>Metazoa</taxon>
        <taxon>Ecdysozoa</taxon>
        <taxon>Nematoda</taxon>
        <taxon>Chromadorea</taxon>
        <taxon>Rhabditida</taxon>
        <taxon>Tylenchina</taxon>
        <taxon>Tylenchomorpha</taxon>
        <taxon>Aphelenchoidea</taxon>
        <taxon>Aphelenchoididae</taxon>
        <taxon>Bursaphelenchus</taxon>
    </lineage>
</organism>